<evidence type="ECO:0000259" key="4">
    <source>
        <dbReference type="PROSITE" id="PS50102"/>
    </source>
</evidence>
<feature type="compositionally biased region" description="Acidic residues" evidence="3">
    <location>
        <begin position="302"/>
        <end position="311"/>
    </location>
</feature>
<feature type="compositionally biased region" description="Basic and acidic residues" evidence="3">
    <location>
        <begin position="491"/>
        <end position="504"/>
    </location>
</feature>
<dbReference type="InterPro" id="IPR000504">
    <property type="entry name" value="RRM_dom"/>
</dbReference>
<gene>
    <name evidence="5" type="ORF">FF38_00540</name>
</gene>
<feature type="domain" description="RRM" evidence="4">
    <location>
        <begin position="4"/>
        <end position="86"/>
    </location>
</feature>
<feature type="compositionally biased region" description="Basic and acidic residues" evidence="3">
    <location>
        <begin position="391"/>
        <end position="402"/>
    </location>
</feature>
<dbReference type="Pfam" id="PF00076">
    <property type="entry name" value="RRM_1"/>
    <property type="match status" value="1"/>
</dbReference>
<dbReference type="EMBL" id="JRES01000256">
    <property type="protein sequence ID" value="KNC32922.1"/>
    <property type="molecule type" value="Genomic_DNA"/>
</dbReference>
<dbReference type="SUPFAM" id="SSF54928">
    <property type="entry name" value="RNA-binding domain, RBD"/>
    <property type="match status" value="1"/>
</dbReference>
<feature type="compositionally biased region" description="Acidic residues" evidence="3">
    <location>
        <begin position="257"/>
        <end position="266"/>
    </location>
</feature>
<feature type="compositionally biased region" description="Basic and acidic residues" evidence="3">
    <location>
        <begin position="345"/>
        <end position="384"/>
    </location>
</feature>
<keyword evidence="6" id="KW-1185">Reference proteome</keyword>
<feature type="compositionally biased region" description="Basic and acidic residues" evidence="3">
    <location>
        <begin position="312"/>
        <end position="322"/>
    </location>
</feature>
<proteinExistence type="predicted"/>
<evidence type="ECO:0000313" key="5">
    <source>
        <dbReference type="EMBL" id="KNC32922.1"/>
    </source>
</evidence>
<evidence type="ECO:0000256" key="1">
    <source>
        <dbReference type="ARBA" id="ARBA00022884"/>
    </source>
</evidence>
<name>A0A0L0CL17_LUCCU</name>
<dbReference type="PROSITE" id="PS50102">
    <property type="entry name" value="RRM"/>
    <property type="match status" value="1"/>
</dbReference>
<dbReference type="GO" id="GO:0003723">
    <property type="term" value="F:RNA binding"/>
    <property type="evidence" value="ECO:0007669"/>
    <property type="project" value="UniProtKB-UniRule"/>
</dbReference>
<reference evidence="5 6" key="1">
    <citation type="journal article" date="2015" name="Nat. Commun.">
        <title>Lucilia cuprina genome unlocks parasitic fly biology to underpin future interventions.</title>
        <authorList>
            <person name="Anstead C.A."/>
            <person name="Korhonen P.K."/>
            <person name="Young N.D."/>
            <person name="Hall R.S."/>
            <person name="Jex A.R."/>
            <person name="Murali S.C."/>
            <person name="Hughes D.S."/>
            <person name="Lee S.F."/>
            <person name="Perry T."/>
            <person name="Stroehlein A.J."/>
            <person name="Ansell B.R."/>
            <person name="Breugelmans B."/>
            <person name="Hofmann A."/>
            <person name="Qu J."/>
            <person name="Dugan S."/>
            <person name="Lee S.L."/>
            <person name="Chao H."/>
            <person name="Dinh H."/>
            <person name="Han Y."/>
            <person name="Doddapaneni H.V."/>
            <person name="Worley K.C."/>
            <person name="Muzny D.M."/>
            <person name="Ioannidis P."/>
            <person name="Waterhouse R.M."/>
            <person name="Zdobnov E.M."/>
            <person name="James P.J."/>
            <person name="Bagnall N.H."/>
            <person name="Kotze A.C."/>
            <person name="Gibbs R.A."/>
            <person name="Richards S."/>
            <person name="Batterham P."/>
            <person name="Gasser R.B."/>
        </authorList>
    </citation>
    <scope>NUCLEOTIDE SEQUENCE [LARGE SCALE GENOMIC DNA]</scope>
    <source>
        <strain evidence="5 6">LS</strain>
        <tissue evidence="5">Full body</tissue>
    </source>
</reference>
<keyword evidence="1 2" id="KW-0694">RNA-binding</keyword>
<feature type="region of interest" description="Disordered" evidence="3">
    <location>
        <begin position="220"/>
        <end position="272"/>
    </location>
</feature>
<dbReference type="PANTHER" id="PTHR48029">
    <property type="entry name" value="NUCLEOLAR PROTEIN 8"/>
    <property type="match status" value="1"/>
</dbReference>
<dbReference type="InterPro" id="IPR035979">
    <property type="entry name" value="RBD_domain_sf"/>
</dbReference>
<organism evidence="5 6">
    <name type="scientific">Lucilia cuprina</name>
    <name type="common">Green bottle fly</name>
    <name type="synonym">Australian sheep blowfly</name>
    <dbReference type="NCBI Taxonomy" id="7375"/>
    <lineage>
        <taxon>Eukaryota</taxon>
        <taxon>Metazoa</taxon>
        <taxon>Ecdysozoa</taxon>
        <taxon>Arthropoda</taxon>
        <taxon>Hexapoda</taxon>
        <taxon>Insecta</taxon>
        <taxon>Pterygota</taxon>
        <taxon>Neoptera</taxon>
        <taxon>Endopterygota</taxon>
        <taxon>Diptera</taxon>
        <taxon>Brachycera</taxon>
        <taxon>Muscomorpha</taxon>
        <taxon>Oestroidea</taxon>
        <taxon>Calliphoridae</taxon>
        <taxon>Luciliinae</taxon>
        <taxon>Lucilia</taxon>
    </lineage>
</organism>
<dbReference type="STRING" id="7375.A0A0L0CL17"/>
<dbReference type="PANTHER" id="PTHR48029:SF1">
    <property type="entry name" value="NUCLEOLAR PROTEIN 8"/>
    <property type="match status" value="1"/>
</dbReference>
<feature type="compositionally biased region" description="Basic and acidic residues" evidence="3">
    <location>
        <begin position="242"/>
        <end position="253"/>
    </location>
</feature>
<dbReference type="OrthoDB" id="21643at2759"/>
<comment type="caution">
    <text evidence="5">The sequence shown here is derived from an EMBL/GenBank/DDBJ whole genome shotgun (WGS) entry which is preliminary data.</text>
</comment>
<dbReference type="Gene3D" id="3.30.70.330">
    <property type="match status" value="1"/>
</dbReference>
<feature type="compositionally biased region" description="Acidic residues" evidence="3">
    <location>
        <begin position="481"/>
        <end position="490"/>
    </location>
</feature>
<dbReference type="InterPro" id="IPR012677">
    <property type="entry name" value="Nucleotide-bd_a/b_plait_sf"/>
</dbReference>
<feature type="region of interest" description="Disordered" evidence="3">
    <location>
        <begin position="99"/>
        <end position="128"/>
    </location>
</feature>
<dbReference type="CDD" id="cd00590">
    <property type="entry name" value="RRM_SF"/>
    <property type="match status" value="1"/>
</dbReference>
<accession>A0A0L0CL17</accession>
<dbReference type="SMART" id="SM00360">
    <property type="entry name" value="RRM"/>
    <property type="match status" value="1"/>
</dbReference>
<feature type="region of interest" description="Disordered" evidence="3">
    <location>
        <begin position="293"/>
        <end position="413"/>
    </location>
</feature>
<sequence length="581" mass="66453">MESSRFFVANLPTNTTEKDLRNLFQDYGPITNIELKTKENLVDPDDIKVIAFVTLNIGAEDAKYSLNDLNWMKVHGQQIKVSLAKESFLERLKREREEAKGVNDGSLQAHEQPFESQSELLKAPRENKRKTFDVDAELDDDEVAPELMISKKRAASSMHNGRIVIQSLDVQPLHVIETKHKKKKQLDKNSSSADQKRKESLNKMKNQYQQNKTAIQQALQGLDGQSSKKIKFSDAESDEEVEKPQETIQKSKTDIFGSDDDDEENDLNFKSVPLGKKGEKLVKMQATQSLDPRFRIDAKFVDDDEEGDENEADGKNGEKTNEDEVDNERDWQMNILEQVVGTKLDTVRNADKTQKNKKMLRYDPSKDEHQKFERSREEDAEIKKGKQKQSKIKDSAADDEGTKSGAPAEVSKEVFYVVTDTLQQSLRTRGEGFSLLNMFGNNEQLEQRDEQLKQLGNEKILVNNKLEKTFAVNPFSYDSSSESENEDTEKDQENLSPKEDEKAAAKKSKKKPKIATESFFIPKNDIRLKEGSKFFIYKKTDEASTENYEEVRNRLKLLIKTKITKTKKNLANAGYKGKRKV</sequence>
<dbReference type="AlphaFoldDB" id="A0A0L0CL17"/>
<dbReference type="OMA" id="NWQKLHG"/>
<evidence type="ECO:0000313" key="6">
    <source>
        <dbReference type="Proteomes" id="UP000037069"/>
    </source>
</evidence>
<feature type="region of interest" description="Disordered" evidence="3">
    <location>
        <begin position="475"/>
        <end position="513"/>
    </location>
</feature>
<evidence type="ECO:0000256" key="2">
    <source>
        <dbReference type="PROSITE-ProRule" id="PRU00176"/>
    </source>
</evidence>
<evidence type="ECO:0000256" key="3">
    <source>
        <dbReference type="SAM" id="MobiDB-lite"/>
    </source>
</evidence>
<protein>
    <submittedName>
        <fullName evidence="5">Putative RNA-binding protein</fullName>
    </submittedName>
</protein>
<feature type="region of interest" description="Disordered" evidence="3">
    <location>
        <begin position="178"/>
        <end position="200"/>
    </location>
</feature>
<dbReference type="Proteomes" id="UP000037069">
    <property type="component" value="Unassembled WGS sequence"/>
</dbReference>